<evidence type="ECO:0000256" key="1">
    <source>
        <dbReference type="SAM" id="MobiDB-lite"/>
    </source>
</evidence>
<evidence type="ECO:0000313" key="3">
    <source>
        <dbReference type="Proteomes" id="UP001501455"/>
    </source>
</evidence>
<reference evidence="3" key="1">
    <citation type="journal article" date="2019" name="Int. J. Syst. Evol. Microbiol.">
        <title>The Global Catalogue of Microorganisms (GCM) 10K type strain sequencing project: providing services to taxonomists for standard genome sequencing and annotation.</title>
        <authorList>
            <consortium name="The Broad Institute Genomics Platform"/>
            <consortium name="The Broad Institute Genome Sequencing Center for Infectious Disease"/>
            <person name="Wu L."/>
            <person name="Ma J."/>
        </authorList>
    </citation>
    <scope>NUCLEOTIDE SEQUENCE [LARGE SCALE GENOMIC DNA]</scope>
    <source>
        <strain evidence="3">JCM 4816</strain>
    </source>
</reference>
<sequence length="178" mass="19669">MFRRTFWFSTGVAAGVWATTKVNRKLKQLTPEHLAVTAANKAIEAGGRLRDRAVEFALEVRDNMARREAELGDALGLNAPVDRELPAPRRHAVIENRNSPKYPKYVEGPAQRPGHRTRRTRTTGMRTTDGVGRDPPPLAELLRGARAHRRPFGVAHRGRPDSAARPGRHGALQALLPG</sequence>
<accession>A0ABP6U376</accession>
<feature type="region of interest" description="Disordered" evidence="1">
    <location>
        <begin position="96"/>
        <end position="136"/>
    </location>
</feature>
<evidence type="ECO:0000313" key="2">
    <source>
        <dbReference type="EMBL" id="GAA3501917.1"/>
    </source>
</evidence>
<proteinExistence type="predicted"/>
<keyword evidence="3" id="KW-1185">Reference proteome</keyword>
<organism evidence="2 3">
    <name type="scientific">Streptomyces prasinosporus</name>
    <dbReference type="NCBI Taxonomy" id="68256"/>
    <lineage>
        <taxon>Bacteria</taxon>
        <taxon>Bacillati</taxon>
        <taxon>Actinomycetota</taxon>
        <taxon>Actinomycetes</taxon>
        <taxon>Kitasatosporales</taxon>
        <taxon>Streptomycetaceae</taxon>
        <taxon>Streptomyces</taxon>
        <taxon>Streptomyces albogriseolus group</taxon>
    </lineage>
</organism>
<protein>
    <recommendedName>
        <fullName evidence="4">Secreted protein</fullName>
    </recommendedName>
</protein>
<dbReference type="EMBL" id="BAAAXF010000062">
    <property type="protein sequence ID" value="GAA3501917.1"/>
    <property type="molecule type" value="Genomic_DNA"/>
</dbReference>
<evidence type="ECO:0008006" key="4">
    <source>
        <dbReference type="Google" id="ProtNLM"/>
    </source>
</evidence>
<dbReference type="Proteomes" id="UP001501455">
    <property type="component" value="Unassembled WGS sequence"/>
</dbReference>
<name>A0ABP6U376_9ACTN</name>
<gene>
    <name evidence="2" type="ORF">GCM10019016_090250</name>
</gene>
<comment type="caution">
    <text evidence="2">The sequence shown here is derived from an EMBL/GenBank/DDBJ whole genome shotgun (WGS) entry which is preliminary data.</text>
</comment>